<evidence type="ECO:0000313" key="6">
    <source>
        <dbReference type="EMBL" id="TYS71568.1"/>
    </source>
</evidence>
<dbReference type="AlphaFoldDB" id="A0A1Y0CQU9"/>
<reference evidence="8 9" key="2">
    <citation type="submission" date="2019-08" db="EMBL/GenBank/DDBJ databases">
        <title>Bacillus genomes from the desert of Cuatro Cienegas, Coahuila.</title>
        <authorList>
            <person name="Olmedo-Alvarez G."/>
        </authorList>
    </citation>
    <scope>NUCLEOTIDE SEQUENCE [LARGE SCALE GENOMIC DNA]</scope>
    <source>
        <strain evidence="5 8">CH88_3T</strain>
        <strain evidence="6 9">CH98b_3T</strain>
    </source>
</reference>
<dbReference type="NCBIfam" id="NF041479">
    <property type="entry name" value="spor_membprot_YtrI"/>
    <property type="match status" value="1"/>
</dbReference>
<dbReference type="Pfam" id="PF26347">
    <property type="entry name" value="YtrI_sporulation"/>
    <property type="match status" value="1"/>
</dbReference>
<evidence type="ECO:0000313" key="8">
    <source>
        <dbReference type="Proteomes" id="UP000323393"/>
    </source>
</evidence>
<keyword evidence="2" id="KW-0812">Transmembrane</keyword>
<sequence>MRVPPYNRDPGWQRFFSGVVLGAIVGWLIFMLMYGVTLEKNIGDLIKYKEEVKSYKNRIHILTEDNDKLKEEKDQLKIEDFKISIINHEKYMLNSFSRSSIIARITEDLNDQVSKDVASIKDNRQLLIKVIENKSYALDDKRYYFEVDFLYIDTTIEMDLLIVKME</sequence>
<dbReference type="InterPro" id="IPR048198">
    <property type="entry name" value="YtrI"/>
</dbReference>
<evidence type="ECO:0000259" key="3">
    <source>
        <dbReference type="Pfam" id="PF26347"/>
    </source>
</evidence>
<dbReference type="Proteomes" id="UP000324517">
    <property type="component" value="Unassembled WGS sequence"/>
</dbReference>
<dbReference type="GeneID" id="96740058"/>
<feature type="transmembrane region" description="Helical" evidence="2">
    <location>
        <begin position="15"/>
        <end position="37"/>
    </location>
</feature>
<dbReference type="EMBL" id="VTEU01000003">
    <property type="protein sequence ID" value="TYS58962.1"/>
    <property type="molecule type" value="Genomic_DNA"/>
</dbReference>
<feature type="coiled-coil region" evidence="1">
    <location>
        <begin position="45"/>
        <end position="79"/>
    </location>
</feature>
<dbReference type="OrthoDB" id="2691164at2"/>
<proteinExistence type="predicted"/>
<dbReference type="EMBL" id="CP020880">
    <property type="protein sequence ID" value="ART77608.1"/>
    <property type="molecule type" value="Genomic_DNA"/>
</dbReference>
<dbReference type="RefSeq" id="WP_088019155.1">
    <property type="nucleotide sequence ID" value="NZ_CP020880.1"/>
</dbReference>
<keyword evidence="1" id="KW-0175">Coiled coil</keyword>
<name>A0A1Y0CQU9_9BACI</name>
<evidence type="ECO:0000313" key="9">
    <source>
        <dbReference type="Proteomes" id="UP000324517"/>
    </source>
</evidence>
<evidence type="ECO:0000313" key="4">
    <source>
        <dbReference type="EMBL" id="ART77608.1"/>
    </source>
</evidence>
<dbReference type="InterPro" id="IPR058620">
    <property type="entry name" value="YtrI_C"/>
</dbReference>
<evidence type="ECO:0000256" key="1">
    <source>
        <dbReference type="SAM" id="Coils"/>
    </source>
</evidence>
<dbReference type="EMBL" id="VTET01000006">
    <property type="protein sequence ID" value="TYS71568.1"/>
    <property type="molecule type" value="Genomic_DNA"/>
</dbReference>
<dbReference type="Proteomes" id="UP000195573">
    <property type="component" value="Chromosome"/>
</dbReference>
<dbReference type="Proteomes" id="UP000323393">
    <property type="component" value="Unassembled WGS sequence"/>
</dbReference>
<keyword evidence="7" id="KW-1185">Reference proteome</keyword>
<dbReference type="KEGG" id="bhk:B4U37_16780"/>
<protein>
    <recommendedName>
        <fullName evidence="3">Sporulation membrane protein YtrI C-terminal domain-containing protein</fullName>
    </recommendedName>
</protein>
<evidence type="ECO:0000313" key="7">
    <source>
        <dbReference type="Proteomes" id="UP000195573"/>
    </source>
</evidence>
<keyword evidence="2" id="KW-1133">Transmembrane helix</keyword>
<reference evidence="4 7" key="1">
    <citation type="submission" date="2017-04" db="EMBL/GenBank/DDBJ databases">
        <title>Complete Genome Sequence of the Bacillus horikoshii 20a strain from Cuatro Cienegas, Coahuila, Mexico.</title>
        <authorList>
            <person name="Zarza E."/>
            <person name="Alcaraz L.D."/>
            <person name="Aguilar-Salinas B."/>
            <person name="Islas A."/>
            <person name="Olmedo-Alvarez G."/>
        </authorList>
    </citation>
    <scope>NUCLEOTIDE SEQUENCE [LARGE SCALE GENOMIC DNA]</scope>
    <source>
        <strain evidence="4 7">20a</strain>
    </source>
</reference>
<gene>
    <name evidence="4" type="ORF">B4U37_16780</name>
    <name evidence="5" type="ORF">FZC74_09435</name>
    <name evidence="6" type="ORF">FZC75_13585</name>
</gene>
<evidence type="ECO:0000256" key="2">
    <source>
        <dbReference type="SAM" id="Phobius"/>
    </source>
</evidence>
<accession>A0A1Y0CQU9</accession>
<feature type="domain" description="Sporulation membrane protein YtrI C-terminal" evidence="3">
    <location>
        <begin position="80"/>
        <end position="160"/>
    </location>
</feature>
<organism evidence="5 8">
    <name type="scientific">Sutcliffiella horikoshii</name>
    <dbReference type="NCBI Taxonomy" id="79883"/>
    <lineage>
        <taxon>Bacteria</taxon>
        <taxon>Bacillati</taxon>
        <taxon>Bacillota</taxon>
        <taxon>Bacilli</taxon>
        <taxon>Bacillales</taxon>
        <taxon>Bacillaceae</taxon>
        <taxon>Sutcliffiella</taxon>
    </lineage>
</organism>
<evidence type="ECO:0000313" key="5">
    <source>
        <dbReference type="EMBL" id="TYS58962.1"/>
    </source>
</evidence>
<keyword evidence="2" id="KW-0472">Membrane</keyword>